<organism evidence="1 2">
    <name type="scientific">Nesterenkonia sandarakina</name>
    <dbReference type="NCBI Taxonomy" id="272918"/>
    <lineage>
        <taxon>Bacteria</taxon>
        <taxon>Bacillati</taxon>
        <taxon>Actinomycetota</taxon>
        <taxon>Actinomycetes</taxon>
        <taxon>Micrococcales</taxon>
        <taxon>Micrococcaceae</taxon>
        <taxon>Nesterenkonia</taxon>
    </lineage>
</organism>
<accession>A0A7Z0J208</accession>
<protein>
    <submittedName>
        <fullName evidence="1">Uncharacterized protein</fullName>
    </submittedName>
</protein>
<evidence type="ECO:0000313" key="1">
    <source>
        <dbReference type="EMBL" id="NYJ15501.1"/>
    </source>
</evidence>
<sequence length="115" mass="11912">MNDPAPARTETLSSSLATVVPDIPGVSRLVPSFRDVLASATKQFFGADGSDAAVVDVVARDGEVLVYIDLYIDGSRPAGDVVNAVHGCVFALVTAEQRAATQVEVRILGVGTSNP</sequence>
<dbReference type="Proteomes" id="UP000560069">
    <property type="component" value="Unassembled WGS sequence"/>
</dbReference>
<proteinExistence type="predicted"/>
<name>A0A7Z0J208_9MICC</name>
<comment type="caution">
    <text evidence="1">The sequence shown here is derived from an EMBL/GenBank/DDBJ whole genome shotgun (WGS) entry which is preliminary data.</text>
</comment>
<reference evidence="1 2" key="1">
    <citation type="submission" date="2020-07" db="EMBL/GenBank/DDBJ databases">
        <title>Sequencing the genomes of 1000 actinobacteria strains.</title>
        <authorList>
            <person name="Klenk H.-P."/>
        </authorList>
    </citation>
    <scope>NUCLEOTIDE SEQUENCE [LARGE SCALE GENOMIC DNA]</scope>
    <source>
        <strain evidence="1 2">DSM 15664</strain>
    </source>
</reference>
<dbReference type="AlphaFoldDB" id="A0A7Z0J208"/>
<evidence type="ECO:0000313" key="2">
    <source>
        <dbReference type="Proteomes" id="UP000560069"/>
    </source>
</evidence>
<keyword evidence="2" id="KW-1185">Reference proteome</keyword>
<dbReference type="EMBL" id="JACCFQ010000001">
    <property type="protein sequence ID" value="NYJ15501.1"/>
    <property type="molecule type" value="Genomic_DNA"/>
</dbReference>
<gene>
    <name evidence="1" type="ORF">HNR11_000035</name>
</gene>